<feature type="transmembrane region" description="Helical" evidence="6">
    <location>
        <begin position="129"/>
        <end position="147"/>
    </location>
</feature>
<evidence type="ECO:0000259" key="7">
    <source>
        <dbReference type="Pfam" id="PF00892"/>
    </source>
</evidence>
<feature type="transmembrane region" description="Helical" evidence="6">
    <location>
        <begin position="186"/>
        <end position="206"/>
    </location>
</feature>
<proteinExistence type="inferred from homology"/>
<feature type="domain" description="EamA" evidence="7">
    <location>
        <begin position="161"/>
        <end position="297"/>
    </location>
</feature>
<dbReference type="PANTHER" id="PTHR32322">
    <property type="entry name" value="INNER MEMBRANE TRANSPORTER"/>
    <property type="match status" value="1"/>
</dbReference>
<dbReference type="InterPro" id="IPR000620">
    <property type="entry name" value="EamA_dom"/>
</dbReference>
<feature type="domain" description="EamA" evidence="7">
    <location>
        <begin position="16"/>
        <end position="146"/>
    </location>
</feature>
<dbReference type="Pfam" id="PF00892">
    <property type="entry name" value="EamA"/>
    <property type="match status" value="2"/>
</dbReference>
<dbReference type="InterPro" id="IPR050638">
    <property type="entry name" value="AA-Vitamin_Transporters"/>
</dbReference>
<dbReference type="AlphaFoldDB" id="A0A7W6JZC3"/>
<comment type="subcellular location">
    <subcellularLocation>
        <location evidence="1">Membrane</location>
        <topology evidence="1">Multi-pass membrane protein</topology>
    </subcellularLocation>
</comment>
<feature type="transmembrane region" description="Helical" evidence="6">
    <location>
        <begin position="106"/>
        <end position="122"/>
    </location>
</feature>
<dbReference type="GO" id="GO:0016020">
    <property type="term" value="C:membrane"/>
    <property type="evidence" value="ECO:0007669"/>
    <property type="project" value="UniProtKB-SubCell"/>
</dbReference>
<feature type="transmembrane region" description="Helical" evidence="6">
    <location>
        <begin position="159"/>
        <end position="179"/>
    </location>
</feature>
<organism evidence="8 9">
    <name type="scientific">Allorhizobium borbori</name>
    <dbReference type="NCBI Taxonomy" id="485907"/>
    <lineage>
        <taxon>Bacteria</taxon>
        <taxon>Pseudomonadati</taxon>
        <taxon>Pseudomonadota</taxon>
        <taxon>Alphaproteobacteria</taxon>
        <taxon>Hyphomicrobiales</taxon>
        <taxon>Rhizobiaceae</taxon>
        <taxon>Rhizobium/Agrobacterium group</taxon>
        <taxon>Allorhizobium</taxon>
    </lineage>
</organism>
<dbReference type="InterPro" id="IPR037185">
    <property type="entry name" value="EmrE-like"/>
</dbReference>
<keyword evidence="5 6" id="KW-0472">Membrane</keyword>
<evidence type="ECO:0000256" key="4">
    <source>
        <dbReference type="ARBA" id="ARBA00022989"/>
    </source>
</evidence>
<evidence type="ECO:0000256" key="2">
    <source>
        <dbReference type="ARBA" id="ARBA00007362"/>
    </source>
</evidence>
<keyword evidence="4 6" id="KW-1133">Transmembrane helix</keyword>
<evidence type="ECO:0000313" key="9">
    <source>
        <dbReference type="Proteomes" id="UP000584824"/>
    </source>
</evidence>
<sequence length="313" mass="33948">MSASTPSSPRTVDWMIFLLVPFFFSSNLIFGRGVIGDIAPFITAFIRWAGSTLIMLPVLYAQRRVCIAFVRDNTLLWLVLGFLGMGICGGFVYWSLTETTASNATLIYTTSTLFIILFQWLFQGRGITLREGVGMAIAFIGVVAIVLKGDPQALLHFHFNLGDFGILGAAIAFAIYSLLLRRRAVAVMPPIALFGLIAFSGAIILAPPAAYELMTGGAVPDSGMDWLKLGGIILFASLAAFYCFQHAVRVFGPATAGVTLYMMPPVSIVMAVVFLGERFEAYHLAGILLVTGGVILATAPLAFWQRLRRVTNM</sequence>
<feature type="transmembrane region" description="Helical" evidence="6">
    <location>
        <begin position="12"/>
        <end position="35"/>
    </location>
</feature>
<dbReference type="RefSeq" id="WP_183789754.1">
    <property type="nucleotide sequence ID" value="NZ_JACIDU010000003.1"/>
</dbReference>
<gene>
    <name evidence="8" type="ORF">GGQ66_000846</name>
</gene>
<comment type="similarity">
    <text evidence="2">Belongs to the EamA transporter family.</text>
</comment>
<evidence type="ECO:0000256" key="1">
    <source>
        <dbReference type="ARBA" id="ARBA00004141"/>
    </source>
</evidence>
<evidence type="ECO:0000256" key="5">
    <source>
        <dbReference type="ARBA" id="ARBA00023136"/>
    </source>
</evidence>
<dbReference type="PANTHER" id="PTHR32322:SF2">
    <property type="entry name" value="EAMA DOMAIN-CONTAINING PROTEIN"/>
    <property type="match status" value="1"/>
</dbReference>
<evidence type="ECO:0000256" key="6">
    <source>
        <dbReference type="SAM" id="Phobius"/>
    </source>
</evidence>
<feature type="transmembrane region" description="Helical" evidence="6">
    <location>
        <begin position="281"/>
        <end position="304"/>
    </location>
</feature>
<accession>A0A7W6JZC3</accession>
<comment type="caution">
    <text evidence="8">The sequence shown here is derived from an EMBL/GenBank/DDBJ whole genome shotgun (WGS) entry which is preliminary data.</text>
</comment>
<feature type="transmembrane region" description="Helical" evidence="6">
    <location>
        <begin position="41"/>
        <end position="62"/>
    </location>
</feature>
<evidence type="ECO:0000313" key="8">
    <source>
        <dbReference type="EMBL" id="MBB4102311.1"/>
    </source>
</evidence>
<feature type="transmembrane region" description="Helical" evidence="6">
    <location>
        <begin position="256"/>
        <end position="275"/>
    </location>
</feature>
<feature type="transmembrane region" description="Helical" evidence="6">
    <location>
        <begin position="74"/>
        <end position="94"/>
    </location>
</feature>
<keyword evidence="9" id="KW-1185">Reference proteome</keyword>
<dbReference type="SUPFAM" id="SSF103481">
    <property type="entry name" value="Multidrug resistance efflux transporter EmrE"/>
    <property type="match status" value="2"/>
</dbReference>
<dbReference type="Proteomes" id="UP000584824">
    <property type="component" value="Unassembled WGS sequence"/>
</dbReference>
<dbReference type="EMBL" id="JACIDU010000003">
    <property type="protein sequence ID" value="MBB4102311.1"/>
    <property type="molecule type" value="Genomic_DNA"/>
</dbReference>
<protein>
    <submittedName>
        <fullName evidence="8">Drug/metabolite transporter (DMT)-like permease</fullName>
    </submittedName>
</protein>
<reference evidence="8 9" key="1">
    <citation type="submission" date="2020-08" db="EMBL/GenBank/DDBJ databases">
        <title>Genomic Encyclopedia of Type Strains, Phase IV (KMG-IV): sequencing the most valuable type-strain genomes for metagenomic binning, comparative biology and taxonomic classification.</title>
        <authorList>
            <person name="Goeker M."/>
        </authorList>
    </citation>
    <scope>NUCLEOTIDE SEQUENCE [LARGE SCALE GENOMIC DNA]</scope>
    <source>
        <strain evidence="8 9">DSM 26385</strain>
    </source>
</reference>
<feature type="transmembrane region" description="Helical" evidence="6">
    <location>
        <begin position="226"/>
        <end position="244"/>
    </location>
</feature>
<evidence type="ECO:0000256" key="3">
    <source>
        <dbReference type="ARBA" id="ARBA00022692"/>
    </source>
</evidence>
<keyword evidence="3 6" id="KW-0812">Transmembrane</keyword>
<name>A0A7W6JZC3_9HYPH</name>